<dbReference type="RefSeq" id="XP_030849502.1">
    <property type="nucleotide sequence ID" value="XM_030993642.1"/>
</dbReference>
<dbReference type="KEGG" id="spu:115927576"/>
<evidence type="ECO:0000313" key="3">
    <source>
        <dbReference type="EnsemblMetazoa" id="XP_030849502"/>
    </source>
</evidence>
<reference evidence="3" key="2">
    <citation type="submission" date="2021-01" db="UniProtKB">
        <authorList>
            <consortium name="EnsemblMetazoa"/>
        </authorList>
    </citation>
    <scope>IDENTIFICATION</scope>
</reference>
<sequence length="275" mass="30510">MAYLRTVCTRFLLLAILTNFLAITVASLTRDPREIHEHEDDDDYVEIGNYLLEVELADMREEFDFLNNPEQNVTFDQVVSLVEIVFGRINCEQRVDNCSKCQHDFTSDVFSSLDIDVADGLDDAAFLRASPLFLFGAYEMVVVCQAGRGGTDLTESVVMASLKMAAPDSSNLTLTENDLEVILESIHDSYAESTNAKCFSVESVFDETVNDHEAGADDDELQYAAQAVVAGLLQGYCIGEPILPSTTDFTEAIFDTYATLGVIPEEGEHKRIRRS</sequence>
<keyword evidence="1" id="KW-0732">Signal</keyword>
<dbReference type="InParanoid" id="A0A7M7PEK6"/>
<dbReference type="OrthoDB" id="200954at2759"/>
<name>A0A7M7PEK6_STRPU</name>
<dbReference type="Proteomes" id="UP000007110">
    <property type="component" value="Unassembled WGS sequence"/>
</dbReference>
<accession>A0A7M7PEK6</accession>
<organism evidence="3 4">
    <name type="scientific">Strongylocentrotus purpuratus</name>
    <name type="common">Purple sea urchin</name>
    <dbReference type="NCBI Taxonomy" id="7668"/>
    <lineage>
        <taxon>Eukaryota</taxon>
        <taxon>Metazoa</taxon>
        <taxon>Echinodermata</taxon>
        <taxon>Eleutherozoa</taxon>
        <taxon>Echinozoa</taxon>
        <taxon>Echinoidea</taxon>
        <taxon>Euechinoidea</taxon>
        <taxon>Echinacea</taxon>
        <taxon>Camarodonta</taxon>
        <taxon>Echinidea</taxon>
        <taxon>Strongylocentrotidae</taxon>
        <taxon>Strongylocentrotus</taxon>
    </lineage>
</organism>
<evidence type="ECO:0000256" key="1">
    <source>
        <dbReference type="SAM" id="SignalP"/>
    </source>
</evidence>
<feature type="domain" description="Zinc transporter ZIP4 N-terminal" evidence="2">
    <location>
        <begin position="80"/>
        <end position="238"/>
    </location>
</feature>
<feature type="chain" id="PRO_5029484383" description="Zinc transporter ZIP4 N-terminal domain-containing protein" evidence="1">
    <location>
        <begin position="23"/>
        <end position="275"/>
    </location>
</feature>
<protein>
    <recommendedName>
        <fullName evidence="2">Zinc transporter ZIP4 N-terminal domain-containing protein</fullName>
    </recommendedName>
</protein>
<keyword evidence="4" id="KW-1185">Reference proteome</keyword>
<dbReference type="GeneID" id="115927576"/>
<dbReference type="InterPro" id="IPR041137">
    <property type="entry name" value="ZIP4_N"/>
</dbReference>
<evidence type="ECO:0000259" key="2">
    <source>
        <dbReference type="Pfam" id="PF18292"/>
    </source>
</evidence>
<proteinExistence type="predicted"/>
<dbReference type="Pfam" id="PF18292">
    <property type="entry name" value="ZIP4_domain"/>
    <property type="match status" value="1"/>
</dbReference>
<dbReference type="AlphaFoldDB" id="A0A7M7PEK6"/>
<feature type="signal peptide" evidence="1">
    <location>
        <begin position="1"/>
        <end position="22"/>
    </location>
</feature>
<evidence type="ECO:0000313" key="4">
    <source>
        <dbReference type="Proteomes" id="UP000007110"/>
    </source>
</evidence>
<reference evidence="4" key="1">
    <citation type="submission" date="2015-02" db="EMBL/GenBank/DDBJ databases">
        <title>Genome sequencing for Strongylocentrotus purpuratus.</title>
        <authorList>
            <person name="Murali S."/>
            <person name="Liu Y."/>
            <person name="Vee V."/>
            <person name="English A."/>
            <person name="Wang M."/>
            <person name="Skinner E."/>
            <person name="Han Y."/>
            <person name="Muzny D.M."/>
            <person name="Worley K.C."/>
            <person name="Gibbs R.A."/>
        </authorList>
    </citation>
    <scope>NUCLEOTIDE SEQUENCE</scope>
</reference>
<dbReference type="EnsemblMetazoa" id="XM_030993642">
    <property type="protein sequence ID" value="XP_030849502"/>
    <property type="gene ID" value="LOC115927576"/>
</dbReference>